<feature type="chain" id="PRO_5038623887" evidence="1">
    <location>
        <begin position="29"/>
        <end position="291"/>
    </location>
</feature>
<name>A0A5J6HZ33_STRAD</name>
<dbReference type="Proteomes" id="UP000326553">
    <property type="component" value="Chromosome"/>
</dbReference>
<dbReference type="KEGG" id="salw:CP975_33910"/>
<dbReference type="Gene3D" id="3.40.50.1820">
    <property type="entry name" value="alpha/beta hydrolase"/>
    <property type="match status" value="1"/>
</dbReference>
<feature type="domain" description="PET hydrolase/cutinase-like" evidence="2">
    <location>
        <begin position="49"/>
        <end position="237"/>
    </location>
</feature>
<reference evidence="3 4" key="1">
    <citation type="submission" date="2017-09" db="EMBL/GenBank/DDBJ databases">
        <authorList>
            <person name="Lee N."/>
            <person name="Cho B.-K."/>
        </authorList>
    </citation>
    <scope>NUCLEOTIDE SEQUENCE [LARGE SCALE GENOMIC DNA]</scope>
    <source>
        <strain evidence="3 4">ATCC 12461</strain>
    </source>
</reference>
<feature type="signal peptide" evidence="1">
    <location>
        <begin position="1"/>
        <end position="28"/>
    </location>
</feature>
<keyword evidence="1" id="KW-0732">Signal</keyword>
<organism evidence="3 4">
    <name type="scientific">Streptomyces alboniger</name>
    <dbReference type="NCBI Taxonomy" id="132473"/>
    <lineage>
        <taxon>Bacteria</taxon>
        <taxon>Bacillati</taxon>
        <taxon>Actinomycetota</taxon>
        <taxon>Actinomycetes</taxon>
        <taxon>Kitasatosporales</taxon>
        <taxon>Streptomycetaceae</taxon>
        <taxon>Streptomyces</taxon>
        <taxon>Streptomyces aurantiacus group</taxon>
    </lineage>
</organism>
<keyword evidence="4" id="KW-1185">Reference proteome</keyword>
<evidence type="ECO:0000313" key="3">
    <source>
        <dbReference type="EMBL" id="QEV21855.1"/>
    </source>
</evidence>
<dbReference type="InterPro" id="IPR041127">
    <property type="entry name" value="PET_hydrolase/cutinase-like"/>
</dbReference>
<accession>A0A5J6HZ33</accession>
<protein>
    <submittedName>
        <fullName evidence="3">Acetylxylan esterase</fullName>
    </submittedName>
</protein>
<evidence type="ECO:0000256" key="1">
    <source>
        <dbReference type="SAM" id="SignalP"/>
    </source>
</evidence>
<proteinExistence type="predicted"/>
<dbReference type="InterPro" id="IPR029058">
    <property type="entry name" value="AB_hydrolase_fold"/>
</dbReference>
<dbReference type="SUPFAM" id="SSF53474">
    <property type="entry name" value="alpha/beta-Hydrolases"/>
    <property type="match status" value="1"/>
</dbReference>
<dbReference type="OrthoDB" id="9812672at2"/>
<evidence type="ECO:0000313" key="4">
    <source>
        <dbReference type="Proteomes" id="UP000326553"/>
    </source>
</evidence>
<sequence length="291" mass="30218">MASLPRALKRRRASRAVGTVLAALTLLAAGGVTGTTAAGATSSTCPSVNGQWDAPGPFPVSSASNGRGTTVFRPTDLGTLGCTTHPVILWNNGARSGLDRYAPLLNHLASHGFIVAAAEGNAGTGGPMLRGLDYLTTENGRAGSAYQGKVDLANVGATGHSFGGGAAVDASADPRVDTIAPIYPLAFGSGSRVRGPAVFYAGQNDTIVPPSTVRRTYSQATQVPAIYAEQRGADHYGIPGLHGPVTAWFRFHLMRDEQARGLYFGPNCTYCSSSFWSVFERNPRAKAVPGP</sequence>
<evidence type="ECO:0000259" key="2">
    <source>
        <dbReference type="Pfam" id="PF12740"/>
    </source>
</evidence>
<dbReference type="EMBL" id="CP023695">
    <property type="protein sequence ID" value="QEV21855.1"/>
    <property type="molecule type" value="Genomic_DNA"/>
</dbReference>
<dbReference type="RefSeq" id="WP_070321239.1">
    <property type="nucleotide sequence ID" value="NZ_CP023695.1"/>
</dbReference>
<gene>
    <name evidence="3" type="ORF">CP975_33910</name>
</gene>
<dbReference type="Pfam" id="PF12740">
    <property type="entry name" value="PETase"/>
    <property type="match status" value="1"/>
</dbReference>
<dbReference type="AlphaFoldDB" id="A0A5J6HZ33"/>